<dbReference type="GO" id="GO:0016020">
    <property type="term" value="C:membrane"/>
    <property type="evidence" value="ECO:0007669"/>
    <property type="project" value="GOC"/>
</dbReference>
<reference evidence="10" key="5">
    <citation type="submission" date="2021-10" db="EMBL/GenBank/DDBJ databases">
        <title>Collection of gut derived symbiotic bacterial strains cultured from healthy donors.</title>
        <authorList>
            <person name="Lin H."/>
            <person name="Littmann E."/>
            <person name="Kohout C."/>
            <person name="Pamer E.G."/>
        </authorList>
    </citation>
    <scope>NUCLEOTIDE SEQUENCE</scope>
    <source>
        <strain evidence="10">DFI.2.94</strain>
    </source>
</reference>
<organism evidence="12 24">
    <name type="scientific">Parabacteroides distasonis</name>
    <dbReference type="NCBI Taxonomy" id="823"/>
    <lineage>
        <taxon>Bacteria</taxon>
        <taxon>Pseudomonadati</taxon>
        <taxon>Bacteroidota</taxon>
        <taxon>Bacteroidia</taxon>
        <taxon>Bacteroidales</taxon>
        <taxon>Tannerellaceae</taxon>
        <taxon>Parabacteroides</taxon>
    </lineage>
</organism>
<dbReference type="Proteomes" id="UP000463337">
    <property type="component" value="Unassembled WGS sequence"/>
</dbReference>
<dbReference type="EMBL" id="WKMC01000003">
    <property type="protein sequence ID" value="MRZ49824.1"/>
    <property type="molecule type" value="Genomic_DNA"/>
</dbReference>
<sequence>MVLFSLLMVLICLNACSGAKTSDNVTVYVTTNDRAKDFVRSEIALGDKQAASPSVITIDPSVRYQTMDGFGAAVTGSTCYNLMRMAPEDRTAFLKETFSDTEGMGYSYIRISIGCSDFSLSEYTCCDTKGVENFALQSEEKEYVIPILKEILAISPSIKILGSPWTCPRWMKVDNLKDLRPFESWTSGQLNPAYYQDYATYFVKWIQAMEAEGIPIEAITPQNEPLNRGNSASLFMGWEEQLSFVRDALGPKLKETGLKTKIYAFDHNYNYDNMLEQQGYPMKIYEDENAASFLTGAAYHNYGGDREELNNVNGKFPDKELIFTETSIGMWNDGRNLEKRLMEDMEETALGTVNNWCKAVIVWNLMLDNERGPNREGGCQTCYGAVDIDRSDYKTITRNSHYYIIGHLSSVVKPGAVRIGSKGYTADGIMYSAFENLDGTEALVLLNNTDGTKNITVNSGERSFTYEVPAKAVASFRWNLY</sequence>
<evidence type="ECO:0000313" key="24">
    <source>
        <dbReference type="Proteomes" id="UP000463337"/>
    </source>
</evidence>
<accession>A0A174DHR4</accession>
<dbReference type="SUPFAM" id="SSF51011">
    <property type="entry name" value="Glycosyl hydrolase domain"/>
    <property type="match status" value="1"/>
</dbReference>
<keyword evidence="2 5" id="KW-0732">Signal</keyword>
<evidence type="ECO:0000256" key="4">
    <source>
        <dbReference type="RuleBase" id="RU361188"/>
    </source>
</evidence>
<evidence type="ECO:0000313" key="15">
    <source>
        <dbReference type="EMBL" id="RHD73580.1"/>
    </source>
</evidence>
<reference evidence="16 21" key="4">
    <citation type="submission" date="2019-07" db="EMBL/GenBank/DDBJ databases">
        <title>Genome sequencing of Parabacteroides distasonis iSURF_7.</title>
        <authorList>
            <person name="Degefu H.N."/>
            <person name="Ruoff K.L."/>
            <person name="Price C.E."/>
            <person name="Valls R.A."/>
            <person name="O'Toole G.A."/>
        </authorList>
    </citation>
    <scope>NUCLEOTIDE SEQUENCE [LARGE SCALE GENOMIC DNA]</scope>
    <source>
        <strain evidence="16 21">CFPLTA003_1B</strain>
    </source>
</reference>
<dbReference type="EMBL" id="CYYK01000006">
    <property type="protein sequence ID" value="CUO23685.1"/>
    <property type="molecule type" value="Genomic_DNA"/>
</dbReference>
<dbReference type="EMBL" id="QSJN01000008">
    <property type="protein sequence ID" value="RHD73580.1"/>
    <property type="molecule type" value="Genomic_DNA"/>
</dbReference>
<dbReference type="InterPro" id="IPR013780">
    <property type="entry name" value="Glyco_hydro_b"/>
</dbReference>
<feature type="domain" description="Glycosyl hydrolase family 30 TIM-barrel" evidence="6">
    <location>
        <begin position="68"/>
        <end position="410"/>
    </location>
</feature>
<dbReference type="InterPro" id="IPR001139">
    <property type="entry name" value="Glyco_hydro_30"/>
</dbReference>
<evidence type="ECO:0000313" key="19">
    <source>
        <dbReference type="Proteomes" id="UP000095591"/>
    </source>
</evidence>
<dbReference type="Proteomes" id="UP000315827">
    <property type="component" value="Unassembled WGS sequence"/>
</dbReference>
<reference evidence="17" key="7">
    <citation type="submission" date="2023-03" db="EMBL/GenBank/DDBJ databases">
        <title>Parabacteroides distasonis, a bacteria resistant against UC.</title>
        <authorList>
            <person name="Dai W."/>
        </authorList>
    </citation>
    <scope>NUCLEOTIDE SEQUENCE</scope>
    <source>
        <strain evidence="17">F1-28</strain>
    </source>
</reference>
<dbReference type="EMBL" id="JAJCNI010000019">
    <property type="protein sequence ID" value="MCB6519168.1"/>
    <property type="molecule type" value="Genomic_DNA"/>
</dbReference>
<dbReference type="GO" id="GO:0004348">
    <property type="term" value="F:glucosylceramidase activity"/>
    <property type="evidence" value="ECO:0007669"/>
    <property type="project" value="InterPro"/>
</dbReference>
<dbReference type="Proteomes" id="UP000461276">
    <property type="component" value="Unassembled WGS sequence"/>
</dbReference>
<evidence type="ECO:0000313" key="23">
    <source>
        <dbReference type="Proteomes" id="UP000461276"/>
    </source>
</evidence>
<feature type="signal peptide" evidence="5">
    <location>
        <begin position="1"/>
        <end position="21"/>
    </location>
</feature>
<dbReference type="Pfam" id="PF17189">
    <property type="entry name" value="Glyco_hydro_30C"/>
    <property type="match status" value="1"/>
</dbReference>
<reference evidence="18 19" key="1">
    <citation type="submission" date="2015-09" db="EMBL/GenBank/DDBJ databases">
        <authorList>
            <consortium name="Pathogen Informatics"/>
        </authorList>
    </citation>
    <scope>NUCLEOTIDE SEQUENCE [LARGE SCALE GENOMIC DNA]</scope>
    <source>
        <strain evidence="9 18">2789STDY5608822</strain>
        <strain evidence="8 19">2789STDY5608872</strain>
    </source>
</reference>
<evidence type="ECO:0000256" key="3">
    <source>
        <dbReference type="ARBA" id="ARBA00022801"/>
    </source>
</evidence>
<evidence type="ECO:0000256" key="1">
    <source>
        <dbReference type="ARBA" id="ARBA00005382"/>
    </source>
</evidence>
<dbReference type="SUPFAM" id="SSF51445">
    <property type="entry name" value="(Trans)glycosidases"/>
    <property type="match status" value="1"/>
</dbReference>
<evidence type="ECO:0000313" key="21">
    <source>
        <dbReference type="Proteomes" id="UP000315827"/>
    </source>
</evidence>
<evidence type="ECO:0000313" key="10">
    <source>
        <dbReference type="EMBL" id="MCB6519168.1"/>
    </source>
</evidence>
<protein>
    <submittedName>
        <fullName evidence="12">Glucosylceramidase</fullName>
    </submittedName>
    <submittedName>
        <fullName evidence="11">Glycoside hydrolase family 30 beta sandwich domain-containing protein</fullName>
    </submittedName>
    <submittedName>
        <fullName evidence="8">O-Glycosyl hydrolase</fullName>
    </submittedName>
</protein>
<dbReference type="Gene3D" id="2.60.40.1180">
    <property type="entry name" value="Golgi alpha-mannosidase II"/>
    <property type="match status" value="1"/>
</dbReference>
<dbReference type="InterPro" id="IPR033453">
    <property type="entry name" value="Glyco_hydro_30_TIM-barrel"/>
</dbReference>
<dbReference type="EMBL" id="CYXP01000001">
    <property type="protein sequence ID" value="CUM68821.1"/>
    <property type="molecule type" value="Genomic_DNA"/>
</dbReference>
<dbReference type="Proteomes" id="UP000095591">
    <property type="component" value="Unassembled WGS sequence"/>
</dbReference>
<dbReference type="RefSeq" id="WP_008779458.1">
    <property type="nucleotide sequence ID" value="NZ_CABMKT010000001.1"/>
</dbReference>
<comment type="similarity">
    <text evidence="1 4">Belongs to the glycosyl hydrolase 30 family.</text>
</comment>
<evidence type="ECO:0000313" key="13">
    <source>
        <dbReference type="EMBL" id="MRY95562.1"/>
    </source>
</evidence>
<evidence type="ECO:0000256" key="2">
    <source>
        <dbReference type="ARBA" id="ARBA00022729"/>
    </source>
</evidence>
<dbReference type="EMBL" id="WKLT01000018">
    <property type="protein sequence ID" value="MRY59563.1"/>
    <property type="molecule type" value="Genomic_DNA"/>
</dbReference>
<gene>
    <name evidence="15" type="ORF">DW782_14380</name>
    <name evidence="9" type="ORF">ERS852380_01835</name>
    <name evidence="8" type="ORF">ERS852429_00002</name>
    <name evidence="16" type="ORF">FSA05_19445</name>
    <name evidence="12" type="ORF">GKD59_16930</name>
    <name evidence="14" type="ORF">GKD66_06165</name>
    <name evidence="13" type="ORF">GKD67_20465</name>
    <name evidence="10" type="ORF">LI194_15335</name>
    <name evidence="17" type="ORF">P2T59_01975</name>
    <name evidence="11" type="ORF">PN612_15900</name>
</gene>
<reference evidence="11" key="6">
    <citation type="submission" date="2023-01" db="EMBL/GenBank/DDBJ databases">
        <title>Human gut microbiome strain richness.</title>
        <authorList>
            <person name="Chen-Liaw A."/>
        </authorList>
    </citation>
    <scope>NUCLEOTIDE SEQUENCE</scope>
    <source>
        <strain evidence="11">D35st1_E5_D35t1_190705</strain>
    </source>
</reference>
<dbReference type="Proteomes" id="UP000095455">
    <property type="component" value="Unassembled WGS sequence"/>
</dbReference>
<evidence type="ECO:0000313" key="22">
    <source>
        <dbReference type="Proteomes" id="UP000441358"/>
    </source>
</evidence>
<evidence type="ECO:0000313" key="14">
    <source>
        <dbReference type="EMBL" id="MRZ49824.1"/>
    </source>
</evidence>
<evidence type="ECO:0000313" key="18">
    <source>
        <dbReference type="Proteomes" id="UP000095455"/>
    </source>
</evidence>
<evidence type="ECO:0000313" key="12">
    <source>
        <dbReference type="EMBL" id="MRY59563.1"/>
    </source>
</evidence>
<evidence type="ECO:0000259" key="6">
    <source>
        <dbReference type="Pfam" id="PF02055"/>
    </source>
</evidence>
<dbReference type="EMBL" id="WKMY01000020">
    <property type="protein sequence ID" value="MRY95562.1"/>
    <property type="molecule type" value="Genomic_DNA"/>
</dbReference>
<proteinExistence type="inferred from homology"/>
<evidence type="ECO:0000313" key="11">
    <source>
        <dbReference type="EMBL" id="MDB9139973.1"/>
    </source>
</evidence>
<dbReference type="PANTHER" id="PTHR11069">
    <property type="entry name" value="GLUCOSYLCERAMIDASE"/>
    <property type="match status" value="1"/>
</dbReference>
<dbReference type="PANTHER" id="PTHR11069:SF23">
    <property type="entry name" value="LYSOSOMAL ACID GLUCOSYLCERAMIDASE"/>
    <property type="match status" value="1"/>
</dbReference>
<feature type="chain" id="PRO_5014251111" evidence="5">
    <location>
        <begin position="22"/>
        <end position="481"/>
    </location>
</feature>
<evidence type="ECO:0000313" key="16">
    <source>
        <dbReference type="EMBL" id="TWV59158.1"/>
    </source>
</evidence>
<dbReference type="EMBL" id="VOHW01000016">
    <property type="protein sequence ID" value="TWV59158.1"/>
    <property type="molecule type" value="Genomic_DNA"/>
</dbReference>
<evidence type="ECO:0000313" key="17">
    <source>
        <dbReference type="EMBL" id="WET64765.1"/>
    </source>
</evidence>
<dbReference type="Proteomes" id="UP000441358">
    <property type="component" value="Unassembled WGS sequence"/>
</dbReference>
<keyword evidence="3 4" id="KW-0378">Hydrolase</keyword>
<reference evidence="22 23" key="3">
    <citation type="journal article" date="2019" name="Nat. Med.">
        <title>A library of human gut bacterial isolates paired with longitudinal multiomics data enables mechanistic microbiome research.</title>
        <authorList>
            <person name="Poyet M."/>
            <person name="Groussin M."/>
            <person name="Gibbons S.M."/>
            <person name="Avila-Pacheco J."/>
            <person name="Jiang X."/>
            <person name="Kearney S.M."/>
            <person name="Perrotta A.R."/>
            <person name="Berdy B."/>
            <person name="Zhao S."/>
            <person name="Lieberman T.D."/>
            <person name="Swanson P.K."/>
            <person name="Smith M."/>
            <person name="Roesemann S."/>
            <person name="Alexander J.E."/>
            <person name="Rich S.A."/>
            <person name="Livny J."/>
            <person name="Vlamakis H."/>
            <person name="Clish C."/>
            <person name="Bullock K."/>
            <person name="Deik A."/>
            <person name="Scott J."/>
            <person name="Pierce K.A."/>
            <person name="Xavier R.J."/>
            <person name="Alm E.J."/>
        </authorList>
    </citation>
    <scope>NUCLEOTIDE SEQUENCE [LARGE SCALE GENOMIC DNA]</scope>
    <source>
        <strain evidence="14 22">BIOML-A32</strain>
        <strain evidence="12 24">BIOML-A41</strain>
        <strain evidence="13 23">BIOML-A9</strain>
    </source>
</reference>
<reference evidence="15 20" key="2">
    <citation type="submission" date="2018-08" db="EMBL/GenBank/DDBJ databases">
        <title>A genome reference for cultivated species of the human gut microbiota.</title>
        <authorList>
            <person name="Zou Y."/>
            <person name="Xue W."/>
            <person name="Luo G."/>
        </authorList>
    </citation>
    <scope>NUCLEOTIDE SEQUENCE [LARGE SCALE GENOMIC DNA]</scope>
    <source>
        <strain evidence="15 20">AM30-4</strain>
    </source>
</reference>
<dbReference type="Proteomes" id="UP001198806">
    <property type="component" value="Unassembled WGS sequence"/>
</dbReference>
<dbReference type="InterPro" id="IPR033452">
    <property type="entry name" value="GH30_C"/>
</dbReference>
<evidence type="ECO:0000259" key="7">
    <source>
        <dbReference type="Pfam" id="PF17189"/>
    </source>
</evidence>
<feature type="domain" description="Glycosyl hydrolase family 30 beta sandwich" evidence="7">
    <location>
        <begin position="415"/>
        <end position="476"/>
    </location>
</feature>
<keyword evidence="4" id="KW-0326">Glycosidase</keyword>
<dbReference type="InterPro" id="IPR017853">
    <property type="entry name" value="GH"/>
</dbReference>
<dbReference type="GeneID" id="93524544"/>
<dbReference type="AlphaFoldDB" id="A0A174DHR4"/>
<evidence type="ECO:0000313" key="9">
    <source>
        <dbReference type="EMBL" id="CUO23685.1"/>
    </source>
</evidence>
<name>A0A174DHR4_PARDI</name>
<dbReference type="PRINTS" id="PR00843">
    <property type="entry name" value="GLHYDRLASE30"/>
</dbReference>
<evidence type="ECO:0000313" key="8">
    <source>
        <dbReference type="EMBL" id="CUM68821.1"/>
    </source>
</evidence>
<dbReference type="Proteomes" id="UP000284660">
    <property type="component" value="Unassembled WGS sequence"/>
</dbReference>
<evidence type="ECO:0000256" key="5">
    <source>
        <dbReference type="SAM" id="SignalP"/>
    </source>
</evidence>
<dbReference type="Pfam" id="PF02055">
    <property type="entry name" value="Glyco_hydro_30"/>
    <property type="match status" value="1"/>
</dbReference>
<dbReference type="Gene3D" id="3.20.20.80">
    <property type="entry name" value="Glycosidases"/>
    <property type="match status" value="1"/>
</dbReference>
<dbReference type="EMBL" id="JAQMPX010000112">
    <property type="protein sequence ID" value="MDB9139973.1"/>
    <property type="molecule type" value="Genomic_DNA"/>
</dbReference>
<dbReference type="Proteomes" id="UP001221009">
    <property type="component" value="Chromosome"/>
</dbReference>
<evidence type="ECO:0000313" key="20">
    <source>
        <dbReference type="Proteomes" id="UP000284660"/>
    </source>
</evidence>
<dbReference type="GO" id="GO:0006680">
    <property type="term" value="P:glucosylceramide catabolic process"/>
    <property type="evidence" value="ECO:0007669"/>
    <property type="project" value="TreeGrafter"/>
</dbReference>
<dbReference type="EMBL" id="CP120353">
    <property type="protein sequence ID" value="WET64765.1"/>
    <property type="molecule type" value="Genomic_DNA"/>
</dbReference>
<dbReference type="Proteomes" id="UP001211522">
    <property type="component" value="Unassembled WGS sequence"/>
</dbReference>